<dbReference type="EMBL" id="KN837190">
    <property type="protein sequence ID" value="KIJ35262.1"/>
    <property type="molecule type" value="Genomic_DNA"/>
</dbReference>
<dbReference type="HOGENOM" id="CLU_189352_0_0_1"/>
<keyword evidence="3" id="KW-1185">Reference proteome</keyword>
<evidence type="ECO:0000313" key="1">
    <source>
        <dbReference type="EMBL" id="KIJ35258.1"/>
    </source>
</evidence>
<evidence type="ECO:0008006" key="4">
    <source>
        <dbReference type="Google" id="ProtNLM"/>
    </source>
</evidence>
<evidence type="ECO:0000313" key="3">
    <source>
        <dbReference type="Proteomes" id="UP000054279"/>
    </source>
</evidence>
<sequence>KFPTELLKYIINDINEFSDLLSLALTSRALCVLIIPWHIDYRRISSNPARTNLWRTLNTKSYLAARVRSL</sequence>
<evidence type="ECO:0000313" key="2">
    <source>
        <dbReference type="EMBL" id="KIJ35262.1"/>
    </source>
</evidence>
<protein>
    <recommendedName>
        <fullName evidence="4">F-box domain-containing protein</fullName>
    </recommendedName>
</protein>
<dbReference type="EMBL" id="KN837190">
    <property type="protein sequence ID" value="KIJ35258.1"/>
    <property type="molecule type" value="Genomic_DNA"/>
</dbReference>
<organism evidence="2 3">
    <name type="scientific">Sphaerobolus stellatus (strain SS14)</name>
    <dbReference type="NCBI Taxonomy" id="990650"/>
    <lineage>
        <taxon>Eukaryota</taxon>
        <taxon>Fungi</taxon>
        <taxon>Dikarya</taxon>
        <taxon>Basidiomycota</taxon>
        <taxon>Agaricomycotina</taxon>
        <taxon>Agaricomycetes</taxon>
        <taxon>Phallomycetidae</taxon>
        <taxon>Geastrales</taxon>
        <taxon>Sphaerobolaceae</taxon>
        <taxon>Sphaerobolus</taxon>
    </lineage>
</organism>
<accession>A0A0C9V0X7</accession>
<name>A0A0C9V0X7_SPHS4</name>
<dbReference type="OrthoDB" id="3036354at2759"/>
<feature type="non-terminal residue" evidence="2">
    <location>
        <position position="1"/>
    </location>
</feature>
<proteinExistence type="predicted"/>
<gene>
    <name evidence="2" type="ORF">M422DRAFT_102431</name>
    <name evidence="1" type="ORF">M422DRAFT_103301</name>
</gene>
<dbReference type="Proteomes" id="UP000054279">
    <property type="component" value="Unassembled WGS sequence"/>
</dbReference>
<dbReference type="AlphaFoldDB" id="A0A0C9V0X7"/>
<feature type="non-terminal residue" evidence="2">
    <location>
        <position position="70"/>
    </location>
</feature>
<reference evidence="2 3" key="1">
    <citation type="submission" date="2014-06" db="EMBL/GenBank/DDBJ databases">
        <title>Evolutionary Origins and Diversification of the Mycorrhizal Mutualists.</title>
        <authorList>
            <consortium name="DOE Joint Genome Institute"/>
            <consortium name="Mycorrhizal Genomics Consortium"/>
            <person name="Kohler A."/>
            <person name="Kuo A."/>
            <person name="Nagy L.G."/>
            <person name="Floudas D."/>
            <person name="Copeland A."/>
            <person name="Barry K.W."/>
            <person name="Cichocki N."/>
            <person name="Veneault-Fourrey C."/>
            <person name="LaButti K."/>
            <person name="Lindquist E.A."/>
            <person name="Lipzen A."/>
            <person name="Lundell T."/>
            <person name="Morin E."/>
            <person name="Murat C."/>
            <person name="Riley R."/>
            <person name="Ohm R."/>
            <person name="Sun H."/>
            <person name="Tunlid A."/>
            <person name="Henrissat B."/>
            <person name="Grigoriev I.V."/>
            <person name="Hibbett D.S."/>
            <person name="Martin F."/>
        </authorList>
    </citation>
    <scope>NUCLEOTIDE SEQUENCE [LARGE SCALE GENOMIC DNA]</scope>
    <source>
        <strain evidence="2 3">SS14</strain>
    </source>
</reference>